<gene>
    <name evidence="1" type="ORF">GCM10009665_50430</name>
</gene>
<name>A0ABN1WLK4_9ACTN</name>
<accession>A0ABN1WLK4</accession>
<organism evidence="1 2">
    <name type="scientific">Kitasatospora nipponensis</name>
    <dbReference type="NCBI Taxonomy" id="258049"/>
    <lineage>
        <taxon>Bacteria</taxon>
        <taxon>Bacillati</taxon>
        <taxon>Actinomycetota</taxon>
        <taxon>Actinomycetes</taxon>
        <taxon>Kitasatosporales</taxon>
        <taxon>Streptomycetaceae</taxon>
        <taxon>Kitasatospora</taxon>
    </lineage>
</organism>
<dbReference type="EMBL" id="BAAALF010000105">
    <property type="protein sequence ID" value="GAA1253676.1"/>
    <property type="molecule type" value="Genomic_DNA"/>
</dbReference>
<proteinExistence type="predicted"/>
<keyword evidence="2" id="KW-1185">Reference proteome</keyword>
<dbReference type="Proteomes" id="UP001500037">
    <property type="component" value="Unassembled WGS sequence"/>
</dbReference>
<evidence type="ECO:0000313" key="1">
    <source>
        <dbReference type="EMBL" id="GAA1253676.1"/>
    </source>
</evidence>
<protein>
    <submittedName>
        <fullName evidence="1">Uncharacterized protein</fullName>
    </submittedName>
</protein>
<evidence type="ECO:0000313" key="2">
    <source>
        <dbReference type="Proteomes" id="UP001500037"/>
    </source>
</evidence>
<sequence length="219" mass="23613">MEPLCTPGPGTDSVCLMSDAAQLTRTEVREAAEAVKAAIDRHLEAVSSSTTADDDPAVFAAYEELAAAAITYDQLLYEVYDEVTPFEVPGDGGPGSYRGPAEPEAISVLIRRDYRIADPRRLRAQAERLDSSLAPRDEGGTGEGVTAAVGVVFGEYEPDEIAARAEEFGLEEGDATLWVTATDPAEPGEWLSEPFDSPDPHLLLCRFDVSEVYDDEPED</sequence>
<comment type="caution">
    <text evidence="1">The sequence shown here is derived from an EMBL/GenBank/DDBJ whole genome shotgun (WGS) entry which is preliminary data.</text>
</comment>
<reference evidence="1 2" key="1">
    <citation type="journal article" date="2019" name="Int. J. Syst. Evol. Microbiol.">
        <title>The Global Catalogue of Microorganisms (GCM) 10K type strain sequencing project: providing services to taxonomists for standard genome sequencing and annotation.</title>
        <authorList>
            <consortium name="The Broad Institute Genomics Platform"/>
            <consortium name="The Broad Institute Genome Sequencing Center for Infectious Disease"/>
            <person name="Wu L."/>
            <person name="Ma J."/>
        </authorList>
    </citation>
    <scope>NUCLEOTIDE SEQUENCE [LARGE SCALE GENOMIC DNA]</scope>
    <source>
        <strain evidence="1 2">JCM 13004</strain>
    </source>
</reference>